<dbReference type="GeneID" id="66267732"/>
<protein>
    <recommendedName>
        <fullName evidence="1">Carrier domain-containing protein</fullName>
    </recommendedName>
</protein>
<proteinExistence type="predicted"/>
<accession>A0A243AN75</accession>
<feature type="domain" description="Carrier" evidence="1">
    <location>
        <begin position="1"/>
        <end position="74"/>
    </location>
</feature>
<organism evidence="2 3">
    <name type="scientific">Bacillus thuringiensis serovar navarrensis</name>
    <dbReference type="NCBI Taxonomy" id="339658"/>
    <lineage>
        <taxon>Bacteria</taxon>
        <taxon>Bacillati</taxon>
        <taxon>Bacillota</taxon>
        <taxon>Bacilli</taxon>
        <taxon>Bacillales</taxon>
        <taxon>Bacillaceae</taxon>
        <taxon>Bacillus</taxon>
        <taxon>Bacillus cereus group</taxon>
    </lineage>
</organism>
<dbReference type="RefSeq" id="WP_088031199.1">
    <property type="nucleotide sequence ID" value="NZ_NFDG01000038.1"/>
</dbReference>
<dbReference type="Gene3D" id="1.10.1200.10">
    <property type="entry name" value="ACP-like"/>
    <property type="match status" value="1"/>
</dbReference>
<dbReference type="PROSITE" id="PS50075">
    <property type="entry name" value="CARRIER"/>
    <property type="match status" value="1"/>
</dbReference>
<evidence type="ECO:0000313" key="2">
    <source>
        <dbReference type="EMBL" id="OTY26767.1"/>
    </source>
</evidence>
<dbReference type="AlphaFoldDB" id="A0A243AN75"/>
<gene>
    <name evidence="2" type="ORF">BK732_05340</name>
</gene>
<dbReference type="Pfam" id="PF00550">
    <property type="entry name" value="PP-binding"/>
    <property type="match status" value="1"/>
</dbReference>
<sequence>MRDSIIELLQKQIHIDSNTDDDQDLLFVGFNSIAFMHFIVDLEVYFEFEVFDEELTLDNFTTINKIITFVQNKKGVVLK</sequence>
<evidence type="ECO:0000313" key="3">
    <source>
        <dbReference type="Proteomes" id="UP000194860"/>
    </source>
</evidence>
<reference evidence="2 3" key="1">
    <citation type="submission" date="2016-10" db="EMBL/GenBank/DDBJ databases">
        <title>Comparative genomics of Bacillus thuringiensis reveals a path to pathogens against multiple invertebrate hosts.</title>
        <authorList>
            <person name="Zheng J."/>
            <person name="Gao Q."/>
            <person name="Liu H."/>
            <person name="Peng D."/>
            <person name="Ruan L."/>
            <person name="Sun M."/>
        </authorList>
    </citation>
    <scope>NUCLEOTIDE SEQUENCE [LARGE SCALE GENOMIC DNA]</scope>
    <source>
        <strain evidence="2">BGSC 4BM1</strain>
    </source>
</reference>
<evidence type="ECO:0000259" key="1">
    <source>
        <dbReference type="PROSITE" id="PS50075"/>
    </source>
</evidence>
<dbReference type="InterPro" id="IPR009081">
    <property type="entry name" value="PP-bd_ACP"/>
</dbReference>
<name>A0A243AN75_BACTU</name>
<dbReference type="SUPFAM" id="SSF47336">
    <property type="entry name" value="ACP-like"/>
    <property type="match status" value="1"/>
</dbReference>
<comment type="caution">
    <text evidence="2">The sequence shown here is derived from an EMBL/GenBank/DDBJ whole genome shotgun (WGS) entry which is preliminary data.</text>
</comment>
<dbReference type="EMBL" id="NFDG01000038">
    <property type="protein sequence ID" value="OTY26767.1"/>
    <property type="molecule type" value="Genomic_DNA"/>
</dbReference>
<dbReference type="InterPro" id="IPR036736">
    <property type="entry name" value="ACP-like_sf"/>
</dbReference>
<dbReference type="Proteomes" id="UP000194860">
    <property type="component" value="Unassembled WGS sequence"/>
</dbReference>